<dbReference type="InterPro" id="IPR036986">
    <property type="entry name" value="S4_RNA-bd_sf"/>
</dbReference>
<reference evidence="6 7" key="1">
    <citation type="journal article" date="2023" name="Commun. Biol.">
        <title>Genome analysis of Parmales, the sister group of diatoms, reveals the evolutionary specialization of diatoms from phago-mixotrophs to photoautotrophs.</title>
        <authorList>
            <person name="Ban H."/>
            <person name="Sato S."/>
            <person name="Yoshikawa S."/>
            <person name="Yamada K."/>
            <person name="Nakamura Y."/>
            <person name="Ichinomiya M."/>
            <person name="Sato N."/>
            <person name="Blanc-Mathieu R."/>
            <person name="Endo H."/>
            <person name="Kuwata A."/>
            <person name="Ogata H."/>
        </authorList>
    </citation>
    <scope>NUCLEOTIDE SEQUENCE [LARGE SCALE GENOMIC DNA]</scope>
</reference>
<comment type="similarity">
    <text evidence="1">Belongs to the pseudouridine synthase RsuA family.</text>
</comment>
<proteinExistence type="inferred from homology"/>
<dbReference type="InterPro" id="IPR018496">
    <property type="entry name" value="PsdUridine_synth_RsuA/RluB_CS"/>
</dbReference>
<dbReference type="InterPro" id="IPR020103">
    <property type="entry name" value="PsdUridine_synth_cat_dom_sf"/>
</dbReference>
<dbReference type="CDD" id="cd00165">
    <property type="entry name" value="S4"/>
    <property type="match status" value="1"/>
</dbReference>
<dbReference type="EMBL" id="BRYB01000756">
    <property type="protein sequence ID" value="GMI36958.1"/>
    <property type="molecule type" value="Genomic_DNA"/>
</dbReference>
<dbReference type="PANTHER" id="PTHR47683:SF2">
    <property type="entry name" value="RNA-BINDING S4 DOMAIN-CONTAINING PROTEIN"/>
    <property type="match status" value="1"/>
</dbReference>
<organism evidence="6 7">
    <name type="scientific">Tetraparma gracilis</name>
    <dbReference type="NCBI Taxonomy" id="2962635"/>
    <lineage>
        <taxon>Eukaryota</taxon>
        <taxon>Sar</taxon>
        <taxon>Stramenopiles</taxon>
        <taxon>Ochrophyta</taxon>
        <taxon>Bolidophyceae</taxon>
        <taxon>Parmales</taxon>
        <taxon>Triparmaceae</taxon>
        <taxon>Tetraparma</taxon>
    </lineage>
</organism>
<evidence type="ECO:0000256" key="1">
    <source>
        <dbReference type="ARBA" id="ARBA00008348"/>
    </source>
</evidence>
<evidence type="ECO:0000313" key="7">
    <source>
        <dbReference type="Proteomes" id="UP001165060"/>
    </source>
</evidence>
<keyword evidence="7" id="KW-1185">Reference proteome</keyword>
<evidence type="ECO:0000313" key="6">
    <source>
        <dbReference type="EMBL" id="GMI36958.1"/>
    </source>
</evidence>
<dbReference type="Pfam" id="PF00849">
    <property type="entry name" value="PseudoU_synth_2"/>
    <property type="match status" value="1"/>
</dbReference>
<dbReference type="Gene3D" id="3.30.70.1560">
    <property type="entry name" value="Alpha-L RNA-binding motif"/>
    <property type="match status" value="1"/>
</dbReference>
<feature type="domain" description="RNA-binding S4" evidence="5">
    <location>
        <begin position="6"/>
        <end position="42"/>
    </location>
</feature>
<evidence type="ECO:0008006" key="8">
    <source>
        <dbReference type="Google" id="ProtNLM"/>
    </source>
</evidence>
<keyword evidence="2" id="KW-0413">Isomerase</keyword>
<dbReference type="InterPro" id="IPR042092">
    <property type="entry name" value="PsdUridine_s_RsuA/RluB/E/F_cat"/>
</dbReference>
<dbReference type="InterPro" id="IPR002942">
    <property type="entry name" value="S4_RNA-bd"/>
</dbReference>
<name>A0ABQ6N118_9STRA</name>
<dbReference type="SUPFAM" id="SSF55120">
    <property type="entry name" value="Pseudouridine synthase"/>
    <property type="match status" value="1"/>
</dbReference>
<dbReference type="PANTHER" id="PTHR47683">
    <property type="entry name" value="PSEUDOURIDINE SYNTHASE FAMILY PROTEIN-RELATED"/>
    <property type="match status" value="1"/>
</dbReference>
<dbReference type="Gene3D" id="3.10.290.10">
    <property type="entry name" value="RNA-binding S4 domain"/>
    <property type="match status" value="1"/>
</dbReference>
<evidence type="ECO:0000256" key="2">
    <source>
        <dbReference type="ARBA" id="ARBA00023235"/>
    </source>
</evidence>
<keyword evidence="3" id="KW-0694">RNA-binding</keyword>
<dbReference type="PROSITE" id="PS01149">
    <property type="entry name" value="PSI_RSU"/>
    <property type="match status" value="1"/>
</dbReference>
<evidence type="ECO:0000259" key="4">
    <source>
        <dbReference type="Pfam" id="PF00849"/>
    </source>
</evidence>
<sequence length="257" mass="27473">MNAYLSPLSSRRGADSLISSGRVTLNGQPASLGARVLPGDTVLVDGEAVAPPEERAEHVFLVYRKPPGVVCTTDPDIPGNVVAALRLPEGFPRRVFPVGRLDKDSTGVLLLTSCGAFADAALRGGGAKEYEVAVGRRVTEGKAGRMRGGVVITTTQQRDGGRRVRTAPTDPCEVEVLKGGGGTRFRIVLREGRNRQIRRMAKAVGLGEVLKLERVGFLGLGAGDLEEGGWRHLDEGEMEVVKEVLEGSASRAKKRRR</sequence>
<protein>
    <recommendedName>
        <fullName evidence="8">Pseudouridine synthase</fullName>
    </recommendedName>
</protein>
<dbReference type="InterPro" id="IPR020094">
    <property type="entry name" value="TruA/RsuA/RluB/E/F_N"/>
</dbReference>
<dbReference type="Proteomes" id="UP001165060">
    <property type="component" value="Unassembled WGS sequence"/>
</dbReference>
<gene>
    <name evidence="6" type="ORF">TeGR_g4154</name>
</gene>
<dbReference type="Gene3D" id="3.30.70.580">
    <property type="entry name" value="Pseudouridine synthase I, catalytic domain, N-terminal subdomain"/>
    <property type="match status" value="1"/>
</dbReference>
<accession>A0ABQ6N118</accession>
<evidence type="ECO:0000259" key="5">
    <source>
        <dbReference type="Pfam" id="PF01479"/>
    </source>
</evidence>
<dbReference type="InterPro" id="IPR006145">
    <property type="entry name" value="PsdUridine_synth_RsuA/RluA"/>
</dbReference>
<comment type="caution">
    <text evidence="6">The sequence shown here is derived from an EMBL/GenBank/DDBJ whole genome shotgun (WGS) entry which is preliminary data.</text>
</comment>
<dbReference type="Pfam" id="PF01479">
    <property type="entry name" value="S4"/>
    <property type="match status" value="1"/>
</dbReference>
<evidence type="ECO:0000256" key="3">
    <source>
        <dbReference type="PROSITE-ProRule" id="PRU00182"/>
    </source>
</evidence>
<feature type="domain" description="Pseudouridine synthase RsuA/RluA-like" evidence="4">
    <location>
        <begin position="60"/>
        <end position="202"/>
    </location>
</feature>
<dbReference type="InterPro" id="IPR050343">
    <property type="entry name" value="RsuA_PseudoU_synthase"/>
</dbReference>
<dbReference type="PROSITE" id="PS50889">
    <property type="entry name" value="S4"/>
    <property type="match status" value="1"/>
</dbReference>
<dbReference type="SUPFAM" id="SSF55174">
    <property type="entry name" value="Alpha-L RNA-binding motif"/>
    <property type="match status" value="1"/>
</dbReference>